<dbReference type="SMART" id="SM00369">
    <property type="entry name" value="LRR_TYP"/>
    <property type="match status" value="4"/>
</dbReference>
<keyword evidence="2" id="KW-0677">Repeat</keyword>
<reference evidence="4" key="3">
    <citation type="submission" date="2025-09" db="UniProtKB">
        <authorList>
            <consortium name="Ensembl"/>
        </authorList>
    </citation>
    <scope>IDENTIFICATION</scope>
    <source>
        <strain evidence="4">breed Abyssinian</strain>
    </source>
</reference>
<feature type="region of interest" description="Disordered" evidence="3">
    <location>
        <begin position="1"/>
        <end position="65"/>
    </location>
</feature>
<dbReference type="InterPro" id="IPR032675">
    <property type="entry name" value="LRR_dom_sf"/>
</dbReference>
<evidence type="ECO:0000256" key="1">
    <source>
        <dbReference type="ARBA" id="ARBA00022614"/>
    </source>
</evidence>
<evidence type="ECO:0000256" key="3">
    <source>
        <dbReference type="SAM" id="MobiDB-lite"/>
    </source>
</evidence>
<dbReference type="SUPFAM" id="SSF52047">
    <property type="entry name" value="RNI-like"/>
    <property type="match status" value="1"/>
</dbReference>
<gene>
    <name evidence="4" type="primary">LRRC63</name>
</gene>
<feature type="compositionally biased region" description="Basic and acidic residues" evidence="3">
    <location>
        <begin position="48"/>
        <end position="64"/>
    </location>
</feature>
<name>A0ABI7ZIY3_FELCA</name>
<feature type="compositionally biased region" description="Pro residues" evidence="3">
    <location>
        <begin position="11"/>
        <end position="20"/>
    </location>
</feature>
<reference evidence="4 5" key="1">
    <citation type="submission" date="2021-02" db="EMBL/GenBank/DDBJ databases">
        <title>Safari Cat Assemblies.</title>
        <authorList>
            <person name="Bredemeyer K.R."/>
            <person name="Murphy W.J."/>
        </authorList>
    </citation>
    <scope>NUCLEOTIDE SEQUENCE [LARGE SCALE GENOMIC DNA]</scope>
</reference>
<feature type="compositionally biased region" description="Basic residues" evidence="3">
    <location>
        <begin position="21"/>
        <end position="38"/>
    </location>
</feature>
<dbReference type="Ensembl" id="ENSFCTT00005064960.1">
    <property type="protein sequence ID" value="ENSFCTP00005047082.1"/>
    <property type="gene ID" value="ENSFCTG00005022670.1"/>
</dbReference>
<dbReference type="PANTHER" id="PTHR48051">
    <property type="match status" value="1"/>
</dbReference>
<dbReference type="RefSeq" id="XP_019682156.3">
    <property type="nucleotide sequence ID" value="XM_019826597.3"/>
</dbReference>
<dbReference type="InterPro" id="IPR001611">
    <property type="entry name" value="Leu-rich_rpt"/>
</dbReference>
<organism evidence="4 5">
    <name type="scientific">Felis catus</name>
    <name type="common">Cat</name>
    <name type="synonym">Felis silvestris catus</name>
    <dbReference type="NCBI Taxonomy" id="9685"/>
    <lineage>
        <taxon>Eukaryota</taxon>
        <taxon>Metazoa</taxon>
        <taxon>Chordata</taxon>
        <taxon>Craniata</taxon>
        <taxon>Vertebrata</taxon>
        <taxon>Euteleostomi</taxon>
        <taxon>Mammalia</taxon>
        <taxon>Eutheria</taxon>
        <taxon>Laurasiatheria</taxon>
        <taxon>Carnivora</taxon>
        <taxon>Feliformia</taxon>
        <taxon>Felidae</taxon>
        <taxon>Felinae</taxon>
        <taxon>Felis</taxon>
    </lineage>
</organism>
<evidence type="ECO:0008006" key="6">
    <source>
        <dbReference type="Google" id="ProtNLM"/>
    </source>
</evidence>
<keyword evidence="1" id="KW-0433">Leucine-rich repeat</keyword>
<dbReference type="PROSITE" id="PS51450">
    <property type="entry name" value="LRR"/>
    <property type="match status" value="3"/>
</dbReference>
<proteinExistence type="predicted"/>
<dbReference type="Pfam" id="PF13855">
    <property type="entry name" value="LRR_8"/>
    <property type="match status" value="1"/>
</dbReference>
<dbReference type="GeneID" id="102899708"/>
<keyword evidence="5" id="KW-1185">Reference proteome</keyword>
<dbReference type="RefSeq" id="XP_044908973.1">
    <property type="nucleotide sequence ID" value="XM_045053038.1"/>
</dbReference>
<dbReference type="PANTHER" id="PTHR48051:SF1">
    <property type="entry name" value="RAS SUPPRESSOR PROTEIN 1"/>
    <property type="match status" value="1"/>
</dbReference>
<dbReference type="GeneTree" id="ENSGT00710000106860"/>
<dbReference type="RefSeq" id="XP_044908979.1">
    <property type="nucleotide sequence ID" value="XM_045053044.1"/>
</dbReference>
<dbReference type="InterPro" id="IPR050216">
    <property type="entry name" value="LRR_domain-containing"/>
</dbReference>
<dbReference type="InterPro" id="IPR003591">
    <property type="entry name" value="Leu-rich_rpt_typical-subtyp"/>
</dbReference>
<evidence type="ECO:0000256" key="2">
    <source>
        <dbReference type="ARBA" id="ARBA00022737"/>
    </source>
</evidence>
<evidence type="ECO:0000313" key="5">
    <source>
        <dbReference type="Proteomes" id="UP000823872"/>
    </source>
</evidence>
<evidence type="ECO:0000313" key="4">
    <source>
        <dbReference type="Ensembl" id="ENSFCTP00005047082.1"/>
    </source>
</evidence>
<dbReference type="Pfam" id="PF00560">
    <property type="entry name" value="LRR_1"/>
    <property type="match status" value="1"/>
</dbReference>
<dbReference type="Gene3D" id="3.80.10.10">
    <property type="entry name" value="Ribonuclease Inhibitor"/>
    <property type="match status" value="1"/>
</dbReference>
<dbReference type="RefSeq" id="XP_019682145.3">
    <property type="nucleotide sequence ID" value="XM_019826586.3"/>
</dbReference>
<protein>
    <recommendedName>
        <fullName evidence="6">Leucine rich repeat containing 63</fullName>
    </recommendedName>
</protein>
<dbReference type="Proteomes" id="UP000823872">
    <property type="component" value="Chromosome A1"/>
</dbReference>
<reference evidence="4" key="2">
    <citation type="submission" date="2025-08" db="UniProtKB">
        <authorList>
            <consortium name="Ensembl"/>
        </authorList>
    </citation>
    <scope>IDENTIFICATION</scope>
    <source>
        <strain evidence="4">breed Abyssinian</strain>
    </source>
</reference>
<accession>A0ABI7ZIY3</accession>
<sequence length="627" mass="71457">MQNHPQLLRRPLPPKLPKLPLPKKRVYAAKTGKAKPKRVTFTPEETTSTERKKTSFPDVSRDRSQTPISVQNLSLDHHVQERVTTISIPRKHFNRVYWHIPDTATGCIFFPSCHSASSRVFGKETSQTETSRKSKREVSKRKNIYVDNMFKDILILSSEFSRPASAPSPVITPKPKEVLSEYPPLSKKKTFIFKQALIDLSETGPSPPPRSVPVKAERQWSERLKQNTAVVLTISNFPGPIALPTPILPRKPRRQSLLETQVTESDNVESTSRQSVSNLTEGIVNIKPIKREESHVIRGEGFKTINATRYETIIAMTNLAIINCQIHGRNALNLKFRRLGSLALRGQLSRFLVRGLLLTADFFLYPHTGFFIMTCPDLTPLASQLIYLNLSFNDISYFPTEIFCLKNLQLLFLRNNPIKEIPSEIQQLKFLRVFSIAFNLITTLPPGLFSLAHLEELDISYNSVASIPNKIQKLRLLENLNVNGTDLTTFPPALLKLNLKKLQFENTFTHPTFWKENSLNSPPCLTHLTSLFFLKSNLDKYYDEIPVEIQELLKCPSTCEWCHGPKFGEGFRVIRSCDIFGATQLPVLYHVCSSYCYRKVKESSFILKNDPSKRRALNSELISHTMI</sequence>